<dbReference type="Proteomes" id="UP000299102">
    <property type="component" value="Unassembled WGS sequence"/>
</dbReference>
<proteinExistence type="predicted"/>
<evidence type="ECO:0000313" key="1">
    <source>
        <dbReference type="EMBL" id="GBP41746.1"/>
    </source>
</evidence>
<protein>
    <submittedName>
        <fullName evidence="1">Uncharacterized protein</fullName>
    </submittedName>
</protein>
<reference evidence="1 2" key="1">
    <citation type="journal article" date="2019" name="Commun. Biol.">
        <title>The bagworm genome reveals a unique fibroin gene that provides high tensile strength.</title>
        <authorList>
            <person name="Kono N."/>
            <person name="Nakamura H."/>
            <person name="Ohtoshi R."/>
            <person name="Tomita M."/>
            <person name="Numata K."/>
            <person name="Arakawa K."/>
        </authorList>
    </citation>
    <scope>NUCLEOTIDE SEQUENCE [LARGE SCALE GENOMIC DNA]</scope>
</reference>
<comment type="caution">
    <text evidence="1">The sequence shown here is derived from an EMBL/GenBank/DDBJ whole genome shotgun (WGS) entry which is preliminary data.</text>
</comment>
<dbReference type="EMBL" id="BGZK01000405">
    <property type="protein sequence ID" value="GBP41746.1"/>
    <property type="molecule type" value="Genomic_DNA"/>
</dbReference>
<accession>A0A4C1VRJ3</accession>
<organism evidence="1 2">
    <name type="scientific">Eumeta variegata</name>
    <name type="common">Bagworm moth</name>
    <name type="synonym">Eumeta japonica</name>
    <dbReference type="NCBI Taxonomy" id="151549"/>
    <lineage>
        <taxon>Eukaryota</taxon>
        <taxon>Metazoa</taxon>
        <taxon>Ecdysozoa</taxon>
        <taxon>Arthropoda</taxon>
        <taxon>Hexapoda</taxon>
        <taxon>Insecta</taxon>
        <taxon>Pterygota</taxon>
        <taxon>Neoptera</taxon>
        <taxon>Endopterygota</taxon>
        <taxon>Lepidoptera</taxon>
        <taxon>Glossata</taxon>
        <taxon>Ditrysia</taxon>
        <taxon>Tineoidea</taxon>
        <taxon>Psychidae</taxon>
        <taxon>Oiketicinae</taxon>
        <taxon>Eumeta</taxon>
    </lineage>
</organism>
<gene>
    <name evidence="1" type="ORF">EVAR_33737_1</name>
</gene>
<evidence type="ECO:0000313" key="2">
    <source>
        <dbReference type="Proteomes" id="UP000299102"/>
    </source>
</evidence>
<dbReference type="AlphaFoldDB" id="A0A4C1VRJ3"/>
<name>A0A4C1VRJ3_EUMVA</name>
<sequence>MGARRTNVVVNVSDSKLDLSTKRIRGYSAGLSLPRITVEILAPAVKSALALVNLAFRHRVNTRPTVARHEIATRLLLADEMHHMDLLKSRA</sequence>
<keyword evidence="2" id="KW-1185">Reference proteome</keyword>